<keyword evidence="2" id="KW-1185">Reference proteome</keyword>
<name>A0A3M2LH72_9ACTN</name>
<comment type="caution">
    <text evidence="1">The sequence shown here is derived from an EMBL/GenBank/DDBJ whole genome shotgun (WGS) entry which is preliminary data.</text>
</comment>
<accession>A0A3M2LH72</accession>
<evidence type="ECO:0000313" key="1">
    <source>
        <dbReference type="EMBL" id="RMI36849.1"/>
    </source>
</evidence>
<evidence type="ECO:0000313" key="2">
    <source>
        <dbReference type="Proteomes" id="UP000278673"/>
    </source>
</evidence>
<organism evidence="1 2">
    <name type="scientific">Streptomyces triticirhizae</name>
    <dbReference type="NCBI Taxonomy" id="2483353"/>
    <lineage>
        <taxon>Bacteria</taxon>
        <taxon>Bacillati</taxon>
        <taxon>Actinomycetota</taxon>
        <taxon>Actinomycetes</taxon>
        <taxon>Kitasatosporales</taxon>
        <taxon>Streptomycetaceae</taxon>
        <taxon>Streptomyces</taxon>
    </lineage>
</organism>
<sequence length="207" mass="22170">MYVAFDVPEHFQHPPIGMSPEESHAFAAESARALAVGDPDIERRVLREVHGGSQALARAGALFAGAVTGLMDGELSLATLMVTATEFPYGNSAKVAAEGTLQSLVASRGQTWSGDVYPLPCGQPAAVVTGPRVYRMPRLEPTDVPFAEIQAFVPVPDGPSPVREQHMLTVTFATPAVRHWERYMPTVVRLLRGITFAHRPASAPASS</sequence>
<dbReference type="EMBL" id="RFFJ01000130">
    <property type="protein sequence ID" value="RMI36849.1"/>
    <property type="molecule type" value="Genomic_DNA"/>
</dbReference>
<dbReference type="RefSeq" id="WP_122185369.1">
    <property type="nucleotide sequence ID" value="NZ_RFFJ01000130.1"/>
</dbReference>
<dbReference type="AlphaFoldDB" id="A0A3M2LH72"/>
<dbReference type="Proteomes" id="UP000278673">
    <property type="component" value="Unassembled WGS sequence"/>
</dbReference>
<protein>
    <submittedName>
        <fullName evidence="1">Uncharacterized protein</fullName>
    </submittedName>
</protein>
<gene>
    <name evidence="1" type="ORF">EBN88_20460</name>
</gene>
<reference evidence="1 2" key="1">
    <citation type="submission" date="2018-10" db="EMBL/GenBank/DDBJ databases">
        <title>Isolation, diversity and antifungal activity of actinobacteria from wheat.</title>
        <authorList>
            <person name="Han C."/>
        </authorList>
    </citation>
    <scope>NUCLEOTIDE SEQUENCE [LARGE SCALE GENOMIC DNA]</scope>
    <source>
        <strain evidence="1 2">NEAU-YY642</strain>
    </source>
</reference>
<proteinExistence type="predicted"/>